<feature type="domain" description="Alcohol dehydrogenase-like N-terminal" evidence="2">
    <location>
        <begin position="25"/>
        <end position="119"/>
    </location>
</feature>
<dbReference type="NCBIfam" id="TIGR01202">
    <property type="entry name" value="bchC"/>
    <property type="match status" value="1"/>
</dbReference>
<dbReference type="Pfam" id="PF08240">
    <property type="entry name" value="ADH_N"/>
    <property type="match status" value="1"/>
</dbReference>
<dbReference type="EC" id="1.-.-.-" evidence="3"/>
<evidence type="ECO:0000313" key="3">
    <source>
        <dbReference type="EMBL" id="MBB5745998.1"/>
    </source>
</evidence>
<keyword evidence="1 3" id="KW-0560">Oxidoreductase</keyword>
<dbReference type="InterPro" id="IPR036291">
    <property type="entry name" value="NAD(P)-bd_dom_sf"/>
</dbReference>
<reference evidence="3 4" key="1">
    <citation type="submission" date="2020-08" db="EMBL/GenBank/DDBJ databases">
        <title>Genomic Encyclopedia of Type Strains, Phase IV (KMG-IV): sequencing the most valuable type-strain genomes for metagenomic binning, comparative biology and taxonomic classification.</title>
        <authorList>
            <person name="Goeker M."/>
        </authorList>
    </citation>
    <scope>NUCLEOTIDE SEQUENCE [LARGE SCALE GENOMIC DNA]</scope>
    <source>
        <strain evidence="3 4">DSM 4737</strain>
    </source>
</reference>
<dbReference type="InterPro" id="IPR005903">
    <property type="entry name" value="BchC"/>
</dbReference>
<organism evidence="3 4">
    <name type="scientific">Brevundimonas variabilis</name>
    <dbReference type="NCBI Taxonomy" id="74312"/>
    <lineage>
        <taxon>Bacteria</taxon>
        <taxon>Pseudomonadati</taxon>
        <taxon>Pseudomonadota</taxon>
        <taxon>Alphaproteobacteria</taxon>
        <taxon>Caulobacterales</taxon>
        <taxon>Caulobacteraceae</taxon>
        <taxon>Brevundimonas</taxon>
    </lineage>
</organism>
<dbReference type="SUPFAM" id="SSF50129">
    <property type="entry name" value="GroES-like"/>
    <property type="match status" value="1"/>
</dbReference>
<proteinExistence type="predicted"/>
<dbReference type="Gene3D" id="3.90.180.10">
    <property type="entry name" value="Medium-chain alcohol dehydrogenases, catalytic domain"/>
    <property type="match status" value="2"/>
</dbReference>
<accession>A0A7W9CIH5</accession>
<name>A0A7W9CIH5_9CAUL</name>
<keyword evidence="4" id="KW-1185">Reference proteome</keyword>
<dbReference type="EMBL" id="JACHOR010000002">
    <property type="protein sequence ID" value="MBB5745998.1"/>
    <property type="molecule type" value="Genomic_DNA"/>
</dbReference>
<dbReference type="InterPro" id="IPR013154">
    <property type="entry name" value="ADH-like_N"/>
</dbReference>
<dbReference type="Gene3D" id="3.40.50.720">
    <property type="entry name" value="NAD(P)-binding Rossmann-like Domain"/>
    <property type="match status" value="1"/>
</dbReference>
<dbReference type="Proteomes" id="UP000545037">
    <property type="component" value="Unassembled WGS sequence"/>
</dbReference>
<dbReference type="RefSeq" id="WP_183212951.1">
    <property type="nucleotide sequence ID" value="NZ_JACHOR010000002.1"/>
</dbReference>
<sequence>MHTLAVVLEEPRRLAVRPLDLKPAGPEDVVVTVDWSGISTGTERLLWDGRMPHFPGLGYPLVPGYEAVGTVVDAGAMAQSRIGDRVFVPGSSSFIDARGLFGGAARTLIAPQSRTVTLPQGVDDQGVLLSLAATAYHAIVGGTAPDLIVGHGVLGRLILRITEAMGAERPTVWETNPTRRHGVAIHPDADDRRDYRSIYDASGAEDLMDFLVARLGRSGEIVLAGFYEARLSFAFPMAFMKEARFRIAAEFRPEDVTAVTALIADGRLSLDGLITHRRPAVEANDAYPVAFGDADCLKMILDWRNCA</sequence>
<dbReference type="AlphaFoldDB" id="A0A7W9CIH5"/>
<dbReference type="CDD" id="cd08255">
    <property type="entry name" value="2-desacetyl-2-hydroxyethyl_bacteriochlorophyllide_like"/>
    <property type="match status" value="1"/>
</dbReference>
<gene>
    <name evidence="3" type="ORF">GGR13_001582</name>
</gene>
<dbReference type="PANTHER" id="PTHR43189">
    <property type="entry name" value="ZINC-TYPE ALCOHOL DEHYDROGENASE-LIKE PROTEIN C1198.01-RELATED"/>
    <property type="match status" value="1"/>
</dbReference>
<dbReference type="InterPro" id="IPR011032">
    <property type="entry name" value="GroES-like_sf"/>
</dbReference>
<comment type="caution">
    <text evidence="3">The sequence shown here is derived from an EMBL/GenBank/DDBJ whole genome shotgun (WGS) entry which is preliminary data.</text>
</comment>
<dbReference type="GO" id="GO:0036354">
    <property type="term" value="F:bacteriochlorophyllide-a dehydrogenase activity"/>
    <property type="evidence" value="ECO:0007669"/>
    <property type="project" value="InterPro"/>
</dbReference>
<evidence type="ECO:0000256" key="1">
    <source>
        <dbReference type="ARBA" id="ARBA00023002"/>
    </source>
</evidence>
<dbReference type="SUPFAM" id="SSF51735">
    <property type="entry name" value="NAD(P)-binding Rossmann-fold domains"/>
    <property type="match status" value="1"/>
</dbReference>
<protein>
    <submittedName>
        <fullName evidence="3">3-hydroxyethyl bacteriochlorophyllide a dehydrogenase</fullName>
        <ecNumber evidence="3">1.-.-.-</ecNumber>
    </submittedName>
</protein>
<dbReference type="PANTHER" id="PTHR43189:SF1">
    <property type="entry name" value="ZINC-TYPE ALCOHOL DEHYDROGENASE-LIKE PROTEIN C1198.01"/>
    <property type="match status" value="1"/>
</dbReference>
<evidence type="ECO:0000259" key="2">
    <source>
        <dbReference type="Pfam" id="PF08240"/>
    </source>
</evidence>
<evidence type="ECO:0000313" key="4">
    <source>
        <dbReference type="Proteomes" id="UP000545037"/>
    </source>
</evidence>